<sequence length="179" mass="19504">MSKLLKNVIVGIASGAAVAYFLTSEKGKELQQKAKKAYDAYKEDPTKYNQKAKDKATEYTDLAVDTFNDYKQKLESGELTTEDILGAVKEKGQAVAEYTGEKVSEVASKVSKAVEETEAAHHDKTGAEVDDIIINYDPKSQEDTDAETSSDDEPVKVKVDPEEEAKADSSAEADEDKAN</sequence>
<dbReference type="GeneID" id="99637171"/>
<gene>
    <name evidence="2" type="ORF">FYJ82_05835</name>
    <name evidence="3" type="ORF">O6R09_06645</name>
</gene>
<evidence type="ECO:0000313" key="2">
    <source>
        <dbReference type="EMBL" id="MST53910.1"/>
    </source>
</evidence>
<keyword evidence="5" id="KW-1185">Reference proteome</keyword>
<dbReference type="Proteomes" id="UP000471052">
    <property type="component" value="Unassembled WGS sequence"/>
</dbReference>
<proteinExistence type="predicted"/>
<dbReference type="OrthoDB" id="2237144at2"/>
<dbReference type="Pfam" id="PF12732">
    <property type="entry name" value="YtxH"/>
    <property type="match status" value="1"/>
</dbReference>
<feature type="compositionally biased region" description="Acidic residues" evidence="1">
    <location>
        <begin position="170"/>
        <end position="179"/>
    </location>
</feature>
<dbReference type="AlphaFoldDB" id="A0A6N7WPR1"/>
<evidence type="ECO:0000313" key="5">
    <source>
        <dbReference type="Proteomes" id="UP001212085"/>
    </source>
</evidence>
<evidence type="ECO:0000313" key="3">
    <source>
        <dbReference type="EMBL" id="WBB05966.1"/>
    </source>
</evidence>
<name>A0A6N7WPR1_STRAY</name>
<dbReference type="Proteomes" id="UP001212085">
    <property type="component" value="Chromosome"/>
</dbReference>
<feature type="compositionally biased region" description="Basic and acidic residues" evidence="1">
    <location>
        <begin position="153"/>
        <end position="169"/>
    </location>
</feature>
<feature type="region of interest" description="Disordered" evidence="1">
    <location>
        <begin position="115"/>
        <end position="179"/>
    </location>
</feature>
<feature type="compositionally biased region" description="Basic and acidic residues" evidence="1">
    <location>
        <begin position="115"/>
        <end position="127"/>
    </location>
</feature>
<reference evidence="2 4" key="1">
    <citation type="submission" date="2019-08" db="EMBL/GenBank/DDBJ databases">
        <title>In-depth cultivation of the pig gut microbiome towards novel bacterial diversity and tailored functional studies.</title>
        <authorList>
            <person name="Wylensek D."/>
            <person name="Hitch T.C.A."/>
            <person name="Clavel T."/>
        </authorList>
    </citation>
    <scope>NUCLEOTIDE SEQUENCE [LARGE SCALE GENOMIC DNA]</scope>
    <source>
        <strain evidence="2 4">BL-178-WT-3A</strain>
    </source>
</reference>
<accession>A0A6N7WPR1</accession>
<feature type="compositionally biased region" description="Acidic residues" evidence="1">
    <location>
        <begin position="143"/>
        <end position="152"/>
    </location>
</feature>
<evidence type="ECO:0000313" key="4">
    <source>
        <dbReference type="Proteomes" id="UP000471052"/>
    </source>
</evidence>
<dbReference type="InterPro" id="IPR024623">
    <property type="entry name" value="YtxH"/>
</dbReference>
<organism evidence="2 4">
    <name type="scientific">Streptococcus alactolyticus</name>
    <dbReference type="NCBI Taxonomy" id="29389"/>
    <lineage>
        <taxon>Bacteria</taxon>
        <taxon>Bacillati</taxon>
        <taxon>Bacillota</taxon>
        <taxon>Bacilli</taxon>
        <taxon>Lactobacillales</taxon>
        <taxon>Streptococcaceae</taxon>
        <taxon>Streptococcus</taxon>
    </lineage>
</organism>
<evidence type="ECO:0000256" key="1">
    <source>
        <dbReference type="SAM" id="MobiDB-lite"/>
    </source>
</evidence>
<reference evidence="3 5" key="2">
    <citation type="submission" date="2022-12" db="EMBL/GenBank/DDBJ databases">
        <title>Streptococcus alactolyticus LGM, complete genome.</title>
        <authorList>
            <person name="Liu Z."/>
            <person name="Mu C."/>
            <person name="Zhu W."/>
        </authorList>
    </citation>
    <scope>NUCLEOTIDE SEQUENCE [LARGE SCALE GENOMIC DNA]</scope>
    <source>
        <strain evidence="3 5">LGM</strain>
    </source>
</reference>
<dbReference type="EMBL" id="CP114883">
    <property type="protein sequence ID" value="WBB05966.1"/>
    <property type="molecule type" value="Genomic_DNA"/>
</dbReference>
<dbReference type="RefSeq" id="WP_154455033.1">
    <property type="nucleotide sequence ID" value="NZ_BRXN01000010.1"/>
</dbReference>
<protein>
    <submittedName>
        <fullName evidence="2">YtxH domain-containing protein</fullName>
    </submittedName>
</protein>
<dbReference type="EMBL" id="VUNP01000021">
    <property type="protein sequence ID" value="MST53910.1"/>
    <property type="molecule type" value="Genomic_DNA"/>
</dbReference>